<sequence>MWAGTAVVLTSELVLLLWIFVIYNRNVHILAALAVLFVAETISVVVILVQSFARLQSIYSFVAPSTCVLTIVTSNIIAPHTELGNFCSLNNEPQFFYWYWLPVLIYNTAIFALFIGKSFKTFRFSEERTPEGRLVERSFINFLVIFAAFFFCCLFWIIGDFALAQIPVGFVLAFSITNSTRLLINIRQAYYSREAENLDKPVVARTIYANQAPPEEWLFELRALKFE</sequence>
<evidence type="ECO:0000313" key="2">
    <source>
        <dbReference type="EMBL" id="KAK7061324.1"/>
    </source>
</evidence>
<name>A0AAW0ECN9_9AGAR</name>
<feature type="transmembrane region" description="Helical" evidence="1">
    <location>
        <begin position="29"/>
        <end position="49"/>
    </location>
</feature>
<evidence type="ECO:0000256" key="1">
    <source>
        <dbReference type="SAM" id="Phobius"/>
    </source>
</evidence>
<feature type="transmembrane region" description="Helical" evidence="1">
    <location>
        <begin position="164"/>
        <end position="184"/>
    </location>
</feature>
<feature type="transmembrane region" description="Helical" evidence="1">
    <location>
        <begin position="58"/>
        <end position="77"/>
    </location>
</feature>
<evidence type="ECO:0000313" key="3">
    <source>
        <dbReference type="Proteomes" id="UP001362999"/>
    </source>
</evidence>
<dbReference type="AlphaFoldDB" id="A0AAW0ECN9"/>
<gene>
    <name evidence="2" type="ORF">R3P38DRAFT_2828854</name>
</gene>
<proteinExistence type="predicted"/>
<keyword evidence="1" id="KW-0812">Transmembrane</keyword>
<feature type="transmembrane region" description="Helical" evidence="1">
    <location>
        <begin position="7"/>
        <end position="23"/>
    </location>
</feature>
<keyword evidence="1" id="KW-0472">Membrane</keyword>
<feature type="transmembrane region" description="Helical" evidence="1">
    <location>
        <begin position="97"/>
        <end position="119"/>
    </location>
</feature>
<keyword evidence="1" id="KW-1133">Transmembrane helix</keyword>
<accession>A0AAW0ECN9</accession>
<dbReference type="EMBL" id="JAWWNJ010000002">
    <property type="protein sequence ID" value="KAK7061324.1"/>
    <property type="molecule type" value="Genomic_DNA"/>
</dbReference>
<organism evidence="2 3">
    <name type="scientific">Favolaschia claudopus</name>
    <dbReference type="NCBI Taxonomy" id="2862362"/>
    <lineage>
        <taxon>Eukaryota</taxon>
        <taxon>Fungi</taxon>
        <taxon>Dikarya</taxon>
        <taxon>Basidiomycota</taxon>
        <taxon>Agaricomycotina</taxon>
        <taxon>Agaricomycetes</taxon>
        <taxon>Agaricomycetidae</taxon>
        <taxon>Agaricales</taxon>
        <taxon>Marasmiineae</taxon>
        <taxon>Mycenaceae</taxon>
        <taxon>Favolaschia</taxon>
    </lineage>
</organism>
<comment type="caution">
    <text evidence="2">The sequence shown here is derived from an EMBL/GenBank/DDBJ whole genome shotgun (WGS) entry which is preliminary data.</text>
</comment>
<feature type="transmembrane region" description="Helical" evidence="1">
    <location>
        <begin position="139"/>
        <end position="158"/>
    </location>
</feature>
<reference evidence="2 3" key="1">
    <citation type="journal article" date="2024" name="J Genomics">
        <title>Draft genome sequencing and assembly of Favolaschia claudopus CIRM-BRFM 2984 isolated from oak limbs.</title>
        <authorList>
            <person name="Navarro D."/>
            <person name="Drula E."/>
            <person name="Chaduli D."/>
            <person name="Cazenave R."/>
            <person name="Ahrendt S."/>
            <person name="Wang J."/>
            <person name="Lipzen A."/>
            <person name="Daum C."/>
            <person name="Barry K."/>
            <person name="Grigoriev I.V."/>
            <person name="Favel A."/>
            <person name="Rosso M.N."/>
            <person name="Martin F."/>
        </authorList>
    </citation>
    <scope>NUCLEOTIDE SEQUENCE [LARGE SCALE GENOMIC DNA]</scope>
    <source>
        <strain evidence="2 3">CIRM-BRFM 2984</strain>
    </source>
</reference>
<protein>
    <submittedName>
        <fullName evidence="2">Uncharacterized protein</fullName>
    </submittedName>
</protein>
<keyword evidence="3" id="KW-1185">Reference proteome</keyword>
<dbReference type="Proteomes" id="UP001362999">
    <property type="component" value="Unassembled WGS sequence"/>
</dbReference>